<evidence type="ECO:0000313" key="4">
    <source>
        <dbReference type="RefSeq" id="XP_033537537.1"/>
    </source>
</evidence>
<dbReference type="AlphaFoldDB" id="A0A6G1GDB9"/>
<dbReference type="RefSeq" id="XP_033537537.1">
    <property type="nucleotide sequence ID" value="XM_033678826.1"/>
</dbReference>
<feature type="region of interest" description="Disordered" evidence="1">
    <location>
        <begin position="27"/>
        <end position="78"/>
    </location>
</feature>
<reference evidence="4" key="3">
    <citation type="submission" date="2025-04" db="UniProtKB">
        <authorList>
            <consortium name="RefSeq"/>
        </authorList>
    </citation>
    <scope>IDENTIFICATION</scope>
    <source>
        <strain evidence="4">CBS 781.70</strain>
    </source>
</reference>
<keyword evidence="3" id="KW-1185">Reference proteome</keyword>
<reference evidence="4" key="2">
    <citation type="submission" date="2020-04" db="EMBL/GenBank/DDBJ databases">
        <authorList>
            <consortium name="NCBI Genome Project"/>
        </authorList>
    </citation>
    <scope>NUCLEOTIDE SEQUENCE</scope>
    <source>
        <strain evidence="4">CBS 781.70</strain>
    </source>
</reference>
<gene>
    <name evidence="2 4" type="ORF">P152DRAFT_455631</name>
</gene>
<reference evidence="2 4" key="1">
    <citation type="submission" date="2020-01" db="EMBL/GenBank/DDBJ databases">
        <authorList>
            <consortium name="DOE Joint Genome Institute"/>
            <person name="Haridas S."/>
            <person name="Albert R."/>
            <person name="Binder M."/>
            <person name="Bloem J."/>
            <person name="Labutti K."/>
            <person name="Salamov A."/>
            <person name="Andreopoulos B."/>
            <person name="Baker S.E."/>
            <person name="Barry K."/>
            <person name="Bills G."/>
            <person name="Bluhm B.H."/>
            <person name="Cannon C."/>
            <person name="Castanera R."/>
            <person name="Culley D.E."/>
            <person name="Daum C."/>
            <person name="Ezra D."/>
            <person name="Gonzalez J.B."/>
            <person name="Henrissat B."/>
            <person name="Kuo A."/>
            <person name="Liang C."/>
            <person name="Lipzen A."/>
            <person name="Lutzoni F."/>
            <person name="Magnuson J."/>
            <person name="Mondo S."/>
            <person name="Nolan M."/>
            <person name="Ohm R."/>
            <person name="Pangilinan J."/>
            <person name="Park H.-J."/>
            <person name="Ramirez L."/>
            <person name="Alfaro M."/>
            <person name="Sun H."/>
            <person name="Tritt A."/>
            <person name="Yoshinaga Y."/>
            <person name="Zwiers L.-H."/>
            <person name="Turgeon B.G."/>
            <person name="Goodwin S.B."/>
            <person name="Spatafora J.W."/>
            <person name="Crous P.W."/>
            <person name="Grigoriev I.V."/>
        </authorList>
    </citation>
    <scope>NUCLEOTIDE SEQUENCE</scope>
    <source>
        <strain evidence="2 4">CBS 781.70</strain>
    </source>
</reference>
<name>A0A6G1GDB9_9PEZI</name>
<dbReference type="Proteomes" id="UP000504638">
    <property type="component" value="Unplaced"/>
</dbReference>
<feature type="compositionally biased region" description="Low complexity" evidence="1">
    <location>
        <begin position="37"/>
        <end position="75"/>
    </location>
</feature>
<organism evidence="2">
    <name type="scientific">Eremomyces bilateralis CBS 781.70</name>
    <dbReference type="NCBI Taxonomy" id="1392243"/>
    <lineage>
        <taxon>Eukaryota</taxon>
        <taxon>Fungi</taxon>
        <taxon>Dikarya</taxon>
        <taxon>Ascomycota</taxon>
        <taxon>Pezizomycotina</taxon>
        <taxon>Dothideomycetes</taxon>
        <taxon>Dothideomycetes incertae sedis</taxon>
        <taxon>Eremomycetales</taxon>
        <taxon>Eremomycetaceae</taxon>
        <taxon>Eremomyces</taxon>
    </lineage>
</organism>
<accession>A0A6G1GDB9</accession>
<proteinExistence type="predicted"/>
<protein>
    <submittedName>
        <fullName evidence="2 4">Uncharacterized protein</fullName>
    </submittedName>
</protein>
<dbReference type="GeneID" id="54419396"/>
<sequence>MSSNCVTVTTIHTICAASSYAPTLAPPVPTAGGNATVPSSGASSVGESRSSVLPSATHPTTTSASPSASTPAQATGLAVATQPGKVDGWMGLLVAALAMLAMF</sequence>
<evidence type="ECO:0000313" key="3">
    <source>
        <dbReference type="Proteomes" id="UP000504638"/>
    </source>
</evidence>
<dbReference type="EMBL" id="ML975151">
    <property type="protein sequence ID" value="KAF1815906.1"/>
    <property type="molecule type" value="Genomic_DNA"/>
</dbReference>
<evidence type="ECO:0000313" key="2">
    <source>
        <dbReference type="EMBL" id="KAF1815906.1"/>
    </source>
</evidence>
<evidence type="ECO:0000256" key="1">
    <source>
        <dbReference type="SAM" id="MobiDB-lite"/>
    </source>
</evidence>